<evidence type="ECO:0000313" key="2">
    <source>
        <dbReference type="EMBL" id="ATS94091.1"/>
    </source>
</evidence>
<protein>
    <submittedName>
        <fullName evidence="2">Putative tail protein 1</fullName>
    </submittedName>
</protein>
<feature type="domain" description="LtfC/p132/Gp6 beta-sandwich" evidence="1">
    <location>
        <begin position="3"/>
        <end position="119"/>
    </location>
</feature>
<sequence>MTENKNLDLVIDENIDYSLLLQFSEDDGPTDLTGLAISGSIATSLGANPIVNFTSTIRDAEAGLATISLTKAEVAVLVSNASTTPVDKFDTRKRFVGYYDILVSRTSMTTRIIQGRIFVSLGVTDGN</sequence>
<organism evidence="2 3">
    <name type="scientific">Pectobacterium phage DU_PP_V</name>
    <dbReference type="NCBI Taxonomy" id="2041492"/>
    <lineage>
        <taxon>Viruses</taxon>
        <taxon>Duplodnaviria</taxon>
        <taxon>Heunggongvirae</taxon>
        <taxon>Uroviricota</taxon>
        <taxon>Caudoviricetes</taxon>
        <taxon>Demerecviridae</taxon>
        <taxon>Mccorquodalevirinae</taxon>
        <taxon>Hongcheonvirus</taxon>
        <taxon>Hongcheonvirus DUPPV</taxon>
    </lineage>
</organism>
<reference evidence="2 3" key="1">
    <citation type="submission" date="2017-09" db="EMBL/GenBank/DDBJ databases">
        <title>Complete genome sequence of bacteriophage (DU_PP_V) infecting Pectobacterium spp.</title>
        <authorList>
            <person name="Park T.-H."/>
        </authorList>
    </citation>
    <scope>NUCLEOTIDE SEQUENCE [LARGE SCALE GENOMIC DNA]</scope>
</reference>
<dbReference type="Pfam" id="PF23926">
    <property type="entry name" value="LtfC"/>
    <property type="match status" value="1"/>
</dbReference>
<evidence type="ECO:0000259" key="1">
    <source>
        <dbReference type="Pfam" id="PF23926"/>
    </source>
</evidence>
<evidence type="ECO:0000313" key="3">
    <source>
        <dbReference type="Proteomes" id="UP000240663"/>
    </source>
</evidence>
<dbReference type="InterPro" id="IPR055688">
    <property type="entry name" value="LtfC/p132/Gp6_b-sand"/>
</dbReference>
<proteinExistence type="predicted"/>
<dbReference type="Proteomes" id="UP000240663">
    <property type="component" value="Segment"/>
</dbReference>
<accession>A0A2D2W714</accession>
<keyword evidence="3" id="KW-1185">Reference proteome</keyword>
<name>A0A2D2W714_9CAUD</name>
<dbReference type="EMBL" id="MF979564">
    <property type="protein sequence ID" value="ATS94091.1"/>
    <property type="molecule type" value="Genomic_DNA"/>
</dbReference>
<gene>
    <name evidence="2" type="ORF">P13BB106kb_p107</name>
</gene>